<accession>A0A7L5DIX7</accession>
<name>A0A7L5DIX7_9BACT</name>
<dbReference type="KEGG" id="srho:HH216_07855"/>
<dbReference type="Pfam" id="PF01944">
    <property type="entry name" value="SpoIIM"/>
    <property type="match status" value="1"/>
</dbReference>
<dbReference type="Proteomes" id="UP000501128">
    <property type="component" value="Chromosome"/>
</dbReference>
<dbReference type="PANTHER" id="PTHR35337">
    <property type="entry name" value="SLR1478 PROTEIN"/>
    <property type="match status" value="1"/>
</dbReference>
<evidence type="ECO:0000313" key="3">
    <source>
        <dbReference type="Proteomes" id="UP000501128"/>
    </source>
</evidence>
<dbReference type="InterPro" id="IPR002798">
    <property type="entry name" value="SpoIIM-like"/>
</dbReference>
<feature type="transmembrane region" description="Helical" evidence="1">
    <location>
        <begin position="211"/>
        <end position="233"/>
    </location>
</feature>
<sequence length="314" mass="35502">MREARFIKQNTEKWQAIEQEPTTDPDRLTERFIELTDDLAYARTFYPNARITQYLNELAGRQHRGLMQTKRSDLNRFVQFWQYELPLLFRQTHPLLAVATAIFLLAGVLGWVSAAHDDTFVRLILGDGYVNMTLENIKKGNPLGVYGESDQGTMFFQITLNNIMVAFRTFIFGLLASFGTVAMLFYNGVMLGAFQEFFHERGLLIDSILKIWIHGTLEISAIIIAGSAGLTVGNSLLFPGTYDRLTSFRRGMKQGLKIAVGLVPIFIMAGFLESFVTRLTLPPVVSIGIIGLSAAFIGWYFVLYPIILNRRLQP</sequence>
<feature type="transmembrane region" description="Helical" evidence="1">
    <location>
        <begin position="95"/>
        <end position="114"/>
    </location>
</feature>
<keyword evidence="3" id="KW-1185">Reference proteome</keyword>
<keyword evidence="1" id="KW-1133">Transmembrane helix</keyword>
<feature type="transmembrane region" description="Helical" evidence="1">
    <location>
        <begin position="284"/>
        <end position="308"/>
    </location>
</feature>
<proteinExistence type="predicted"/>
<keyword evidence="1" id="KW-0472">Membrane</keyword>
<protein>
    <submittedName>
        <fullName evidence="2">Stage II sporulation protein M</fullName>
    </submittedName>
</protein>
<feature type="transmembrane region" description="Helical" evidence="1">
    <location>
        <begin position="254"/>
        <end position="272"/>
    </location>
</feature>
<organism evidence="2 3">
    <name type="scientific">Spirosoma rhododendri</name>
    <dbReference type="NCBI Taxonomy" id="2728024"/>
    <lineage>
        <taxon>Bacteria</taxon>
        <taxon>Pseudomonadati</taxon>
        <taxon>Bacteroidota</taxon>
        <taxon>Cytophagia</taxon>
        <taxon>Cytophagales</taxon>
        <taxon>Cytophagaceae</taxon>
        <taxon>Spirosoma</taxon>
    </lineage>
</organism>
<dbReference type="PANTHER" id="PTHR35337:SF1">
    <property type="entry name" value="SLR1478 PROTEIN"/>
    <property type="match status" value="1"/>
</dbReference>
<keyword evidence="1" id="KW-0812">Transmembrane</keyword>
<reference evidence="2 3" key="1">
    <citation type="submission" date="2020-04" db="EMBL/GenBank/DDBJ databases">
        <title>Genome sequencing of novel species.</title>
        <authorList>
            <person name="Heo J."/>
            <person name="Kim S.-J."/>
            <person name="Kim J.-S."/>
            <person name="Hong S.-B."/>
            <person name="Kwon S.-W."/>
        </authorList>
    </citation>
    <scope>NUCLEOTIDE SEQUENCE [LARGE SCALE GENOMIC DNA]</scope>
    <source>
        <strain evidence="2 3">CJU-R4</strain>
    </source>
</reference>
<feature type="transmembrane region" description="Helical" evidence="1">
    <location>
        <begin position="170"/>
        <end position="191"/>
    </location>
</feature>
<evidence type="ECO:0000313" key="2">
    <source>
        <dbReference type="EMBL" id="QJD78349.1"/>
    </source>
</evidence>
<dbReference type="EMBL" id="CP051677">
    <property type="protein sequence ID" value="QJD78349.1"/>
    <property type="molecule type" value="Genomic_DNA"/>
</dbReference>
<dbReference type="RefSeq" id="WP_169550322.1">
    <property type="nucleotide sequence ID" value="NZ_CP051677.1"/>
</dbReference>
<gene>
    <name evidence="2" type="ORF">HH216_07855</name>
</gene>
<evidence type="ECO:0000256" key="1">
    <source>
        <dbReference type="SAM" id="Phobius"/>
    </source>
</evidence>
<dbReference type="AlphaFoldDB" id="A0A7L5DIX7"/>